<gene>
    <name evidence="1" type="ORF">ESCO_004579</name>
</gene>
<dbReference type="InterPro" id="IPR019410">
    <property type="entry name" value="Methyltransf_16"/>
</dbReference>
<dbReference type="Pfam" id="PF10294">
    <property type="entry name" value="Methyltransf_16"/>
    <property type="match status" value="1"/>
</dbReference>
<reference evidence="1 2" key="1">
    <citation type="submission" date="2015-07" db="EMBL/GenBank/DDBJ databases">
        <title>The genome of the fungus Escovopsis weberi, a specialized disease agent of ant agriculture.</title>
        <authorList>
            <person name="de Man T.J."/>
            <person name="Stajich J.E."/>
            <person name="Kubicek C.P."/>
            <person name="Chenthamara K."/>
            <person name="Atanasova L."/>
            <person name="Druzhinina I.S."/>
            <person name="Birnbaum S."/>
            <person name="Barribeau S.M."/>
            <person name="Teiling C."/>
            <person name="Suen G."/>
            <person name="Currie C."/>
            <person name="Gerardo N.M."/>
        </authorList>
    </citation>
    <scope>NUCLEOTIDE SEQUENCE [LARGE SCALE GENOMIC DNA]</scope>
</reference>
<dbReference type="EMBL" id="LGSR01000013">
    <property type="protein sequence ID" value="KOS20951.1"/>
    <property type="molecule type" value="Genomic_DNA"/>
</dbReference>
<keyword evidence="1" id="KW-0808">Transferase</keyword>
<accession>A0A0M8N6J2</accession>
<dbReference type="PANTHER" id="PTHR14614:SF147">
    <property type="entry name" value="S-ADENOSYLMETHIONINE-DEPENDENT METHYLTRANSFERASE OF THE SEVEN BETA-STRAND FAMILY"/>
    <property type="match status" value="1"/>
</dbReference>
<keyword evidence="1" id="KW-0489">Methyltransferase</keyword>
<sequence length="243" mass="26262">MRRFDFEIGGPGQEKQTLGVELHDTPMQTGKDHTDVGLQTWGASIVISRFMAMRPEAFGLGDLEPGTTIVELGAGTGLLSLVLSSLLAERQPLIVATDYHPTVLTNLRRNAATHAESNPGAAPIEVCHLDWSAPSREAPLDTPAKYIVAADVAYAPEHAAWLRDCGAHLLAADGVFWLMVSIRPNGKFEGISDVVEAAFEAGRPGVDGRVLKIVSTERIHKLDGIGRADEVAYKLYKVMWQGP</sequence>
<dbReference type="AlphaFoldDB" id="A0A0M8N6J2"/>
<dbReference type="GO" id="GO:0008757">
    <property type="term" value="F:S-adenosylmethionine-dependent methyltransferase activity"/>
    <property type="evidence" value="ECO:0007669"/>
    <property type="project" value="UniProtKB-ARBA"/>
</dbReference>
<keyword evidence="2" id="KW-1185">Reference proteome</keyword>
<dbReference type="Gene3D" id="3.40.50.150">
    <property type="entry name" value="Vaccinia Virus protein VP39"/>
    <property type="match status" value="1"/>
</dbReference>
<protein>
    <submittedName>
        <fullName evidence="1">Protein-lysine methyltransferase METTL21E</fullName>
    </submittedName>
</protein>
<comment type="caution">
    <text evidence="1">The sequence shown here is derived from an EMBL/GenBank/DDBJ whole genome shotgun (WGS) entry which is preliminary data.</text>
</comment>
<name>A0A0M8N6J2_ESCWE</name>
<dbReference type="STRING" id="150374.A0A0M8N6J2"/>
<evidence type="ECO:0000313" key="2">
    <source>
        <dbReference type="Proteomes" id="UP000053831"/>
    </source>
</evidence>
<dbReference type="CDD" id="cd02440">
    <property type="entry name" value="AdoMet_MTases"/>
    <property type="match status" value="1"/>
</dbReference>
<proteinExistence type="predicted"/>
<organism evidence="1 2">
    <name type="scientific">Escovopsis weberi</name>
    <dbReference type="NCBI Taxonomy" id="150374"/>
    <lineage>
        <taxon>Eukaryota</taxon>
        <taxon>Fungi</taxon>
        <taxon>Dikarya</taxon>
        <taxon>Ascomycota</taxon>
        <taxon>Pezizomycotina</taxon>
        <taxon>Sordariomycetes</taxon>
        <taxon>Hypocreomycetidae</taxon>
        <taxon>Hypocreales</taxon>
        <taxon>Hypocreaceae</taxon>
        <taxon>Escovopsis</taxon>
    </lineage>
</organism>
<dbReference type="GO" id="GO:0032259">
    <property type="term" value="P:methylation"/>
    <property type="evidence" value="ECO:0007669"/>
    <property type="project" value="UniProtKB-KW"/>
</dbReference>
<dbReference type="PANTHER" id="PTHR14614">
    <property type="entry name" value="HEPATOCELLULAR CARCINOMA-ASSOCIATED ANTIGEN"/>
    <property type="match status" value="1"/>
</dbReference>
<dbReference type="Proteomes" id="UP000053831">
    <property type="component" value="Unassembled WGS sequence"/>
</dbReference>
<dbReference type="SUPFAM" id="SSF53335">
    <property type="entry name" value="S-adenosyl-L-methionine-dependent methyltransferases"/>
    <property type="match status" value="1"/>
</dbReference>
<evidence type="ECO:0000313" key="1">
    <source>
        <dbReference type="EMBL" id="KOS20951.1"/>
    </source>
</evidence>
<dbReference type="InterPro" id="IPR029063">
    <property type="entry name" value="SAM-dependent_MTases_sf"/>
</dbReference>
<dbReference type="OrthoDB" id="433955at2759"/>